<dbReference type="Proteomes" id="UP001482620">
    <property type="component" value="Unassembled WGS sequence"/>
</dbReference>
<dbReference type="EMBL" id="JAHRIQ010023233">
    <property type="protein sequence ID" value="MEQ2227745.1"/>
    <property type="molecule type" value="Genomic_DNA"/>
</dbReference>
<gene>
    <name evidence="7" type="ORF">ILYODFUR_001448</name>
</gene>
<evidence type="ECO:0000256" key="1">
    <source>
        <dbReference type="ARBA" id="ARBA00004141"/>
    </source>
</evidence>
<accession>A0ABV0T4D4</accession>
<feature type="transmembrane region" description="Helical" evidence="6">
    <location>
        <begin position="362"/>
        <end position="382"/>
    </location>
</feature>
<keyword evidence="4 6" id="KW-1133">Transmembrane helix</keyword>
<comment type="subcellular location">
    <subcellularLocation>
        <location evidence="1">Membrane</location>
        <topology evidence="1">Multi-pass membrane protein</topology>
    </subcellularLocation>
</comment>
<dbReference type="SUPFAM" id="SSF103473">
    <property type="entry name" value="MFS general substrate transporter"/>
    <property type="match status" value="1"/>
</dbReference>
<feature type="transmembrane region" description="Helical" evidence="6">
    <location>
        <begin position="449"/>
        <end position="471"/>
    </location>
</feature>
<evidence type="ECO:0000256" key="6">
    <source>
        <dbReference type="SAM" id="Phobius"/>
    </source>
</evidence>
<evidence type="ECO:0000256" key="5">
    <source>
        <dbReference type="ARBA" id="ARBA00023136"/>
    </source>
</evidence>
<feature type="transmembrane region" description="Helical" evidence="6">
    <location>
        <begin position="141"/>
        <end position="161"/>
    </location>
</feature>
<feature type="transmembrane region" description="Helical" evidence="6">
    <location>
        <begin position="219"/>
        <end position="240"/>
    </location>
</feature>
<dbReference type="Gene3D" id="1.20.1250.20">
    <property type="entry name" value="MFS general substrate transporter like domains"/>
    <property type="match status" value="1"/>
</dbReference>
<comment type="caution">
    <text evidence="7">The sequence shown here is derived from an EMBL/GenBank/DDBJ whole genome shotgun (WGS) entry which is preliminary data.</text>
</comment>
<comment type="similarity">
    <text evidence="2">Belongs to the major facilitator superfamily.</text>
</comment>
<feature type="transmembrane region" description="Helical" evidence="6">
    <location>
        <begin position="82"/>
        <end position="100"/>
    </location>
</feature>
<feature type="transmembrane region" description="Helical" evidence="6">
    <location>
        <begin position="388"/>
        <end position="409"/>
    </location>
</feature>
<organism evidence="7 8">
    <name type="scientific">Ilyodon furcidens</name>
    <name type="common">goldbreast splitfin</name>
    <dbReference type="NCBI Taxonomy" id="33524"/>
    <lineage>
        <taxon>Eukaryota</taxon>
        <taxon>Metazoa</taxon>
        <taxon>Chordata</taxon>
        <taxon>Craniata</taxon>
        <taxon>Vertebrata</taxon>
        <taxon>Euteleostomi</taxon>
        <taxon>Actinopterygii</taxon>
        <taxon>Neopterygii</taxon>
        <taxon>Teleostei</taxon>
        <taxon>Neoteleostei</taxon>
        <taxon>Acanthomorphata</taxon>
        <taxon>Ovalentaria</taxon>
        <taxon>Atherinomorphae</taxon>
        <taxon>Cyprinodontiformes</taxon>
        <taxon>Goodeidae</taxon>
        <taxon>Ilyodon</taxon>
    </lineage>
</organism>
<sequence>MKLLDERIWSLFRRHLQQTLTYWSVFFSFGLCIAFLGPTILDLRCQTQSTLQQITWVFFSQQFFLLVGSSVGGLFKKTLLSFLSALFTSTLIISLIFAIIPLCHHVILLSIAMGVAGKAMGVIDTIGNLQLVKLYQKDSAIFLQALHFFIGLGALVSPLVVDPFLAEDSCVLSANWTANSSSSDLEHLRNTLAGHGSALHNTSQYPLYTEGIVITRVSYAFWIMAIINLPVPVAVLVLMFHERLVSCSKSSPPLLEKEPNISSSPARDDGQGHVGVFDCCRRNNLRGHPATFFIIHALGGAIVFITDGIIGCYAGFVYTYAVSPPLLMGHKTAGCLDSVFWASVTAGRLSFIFFSSRYTAPILLTISLAGVILVQCLLLIFYTSHVFLFIGTSVLGLSVSSVFPSILAFTEDILDYKGCATTVLVTSASTGEMALQLLVGSVINSKGSYSFLLCTTITSFIGFCLFQLLLYTHRVHRNHQTDSSEFMDMKEQQRLEAPDLQTFESHIKAKEEESSQCGSSSSS</sequence>
<evidence type="ECO:0000256" key="3">
    <source>
        <dbReference type="ARBA" id="ARBA00022692"/>
    </source>
</evidence>
<dbReference type="PANTHER" id="PTHR23121:SF10">
    <property type="entry name" value="MAJOR FACILITATOR SUPERFAMILY DOMAIN-CONTAINING PROTEIN 4A"/>
    <property type="match status" value="1"/>
</dbReference>
<feature type="transmembrane region" description="Helical" evidence="6">
    <location>
        <begin position="20"/>
        <end position="41"/>
    </location>
</feature>
<keyword evidence="3 6" id="KW-0812">Transmembrane</keyword>
<evidence type="ECO:0000313" key="7">
    <source>
        <dbReference type="EMBL" id="MEQ2227745.1"/>
    </source>
</evidence>
<protein>
    <submittedName>
        <fullName evidence="7">Uncharacterized protein</fullName>
    </submittedName>
</protein>
<evidence type="ECO:0000313" key="8">
    <source>
        <dbReference type="Proteomes" id="UP001482620"/>
    </source>
</evidence>
<feature type="transmembrane region" description="Helical" evidence="6">
    <location>
        <begin position="291"/>
        <end position="318"/>
    </location>
</feature>
<dbReference type="PANTHER" id="PTHR23121">
    <property type="entry name" value="SODIUM-DEPENDENT GLUCOSE TRANSPORTER 1"/>
    <property type="match status" value="1"/>
</dbReference>
<name>A0ABV0T4D4_9TELE</name>
<evidence type="ECO:0000256" key="2">
    <source>
        <dbReference type="ARBA" id="ARBA00008335"/>
    </source>
</evidence>
<keyword evidence="8" id="KW-1185">Reference proteome</keyword>
<reference evidence="7 8" key="1">
    <citation type="submission" date="2021-06" db="EMBL/GenBank/DDBJ databases">
        <authorList>
            <person name="Palmer J.M."/>
        </authorList>
    </citation>
    <scope>NUCLEOTIDE SEQUENCE [LARGE SCALE GENOMIC DNA]</scope>
    <source>
        <strain evidence="8">if_2019</strain>
        <tissue evidence="7">Muscle</tissue>
    </source>
</reference>
<feature type="transmembrane region" description="Helical" evidence="6">
    <location>
        <begin position="53"/>
        <end position="75"/>
    </location>
</feature>
<keyword evidence="5 6" id="KW-0472">Membrane</keyword>
<feature type="transmembrane region" description="Helical" evidence="6">
    <location>
        <begin position="106"/>
        <end position="129"/>
    </location>
</feature>
<proteinExistence type="inferred from homology"/>
<dbReference type="InterPro" id="IPR036259">
    <property type="entry name" value="MFS_trans_sf"/>
</dbReference>
<evidence type="ECO:0000256" key="4">
    <source>
        <dbReference type="ARBA" id="ARBA00022989"/>
    </source>
</evidence>